<reference evidence="1 2" key="1">
    <citation type="submission" date="2011-02" db="EMBL/GenBank/DDBJ databases">
        <title>The Genome Sequence of Sphaeroforma arctica JP610.</title>
        <authorList>
            <consortium name="The Broad Institute Genome Sequencing Platform"/>
            <person name="Russ C."/>
            <person name="Cuomo C."/>
            <person name="Young S.K."/>
            <person name="Zeng Q."/>
            <person name="Gargeya S."/>
            <person name="Alvarado L."/>
            <person name="Berlin A."/>
            <person name="Chapman S.B."/>
            <person name="Chen Z."/>
            <person name="Freedman E."/>
            <person name="Gellesch M."/>
            <person name="Goldberg J."/>
            <person name="Griggs A."/>
            <person name="Gujja S."/>
            <person name="Heilman E."/>
            <person name="Heiman D."/>
            <person name="Howarth C."/>
            <person name="Mehta T."/>
            <person name="Neiman D."/>
            <person name="Pearson M."/>
            <person name="Roberts A."/>
            <person name="Saif S."/>
            <person name="Shea T."/>
            <person name="Shenoy N."/>
            <person name="Sisk P."/>
            <person name="Stolte C."/>
            <person name="Sykes S."/>
            <person name="White J."/>
            <person name="Yandava C."/>
            <person name="Burger G."/>
            <person name="Gray M.W."/>
            <person name="Holland P.W.H."/>
            <person name="King N."/>
            <person name="Lang F.B.F."/>
            <person name="Roger A.J."/>
            <person name="Ruiz-Trillo I."/>
            <person name="Haas B."/>
            <person name="Nusbaum C."/>
            <person name="Birren B."/>
        </authorList>
    </citation>
    <scope>NUCLEOTIDE SEQUENCE [LARGE SCALE GENOMIC DNA]</scope>
    <source>
        <strain evidence="1 2">JP610</strain>
    </source>
</reference>
<proteinExistence type="predicted"/>
<dbReference type="OrthoDB" id="2014825at2759"/>
<keyword evidence="2" id="KW-1185">Reference proteome</keyword>
<gene>
    <name evidence="1" type="ORF">SARC_10808</name>
</gene>
<dbReference type="GO" id="GO:0006487">
    <property type="term" value="P:protein N-linked glycosylation"/>
    <property type="evidence" value="ECO:0007669"/>
    <property type="project" value="TreeGrafter"/>
</dbReference>
<dbReference type="PANTHER" id="PTHR13132:SF29">
    <property type="entry name" value="ALPHA-(1,6)-FUCOSYLTRANSFERASE"/>
    <property type="match status" value="1"/>
</dbReference>
<accession>A0A0L0FIU9</accession>
<sequence>MAEMNASCIAAATIFQHQMCDLPCDQAIYMTTWESGTGSGTRWHTYMNAITRTVGTDTMVRLWSTKPFQSYVTSECASGDEWCYFSVADDCIDRASPNSVANTTKENLVTYTYGKSMKTFTPALREGLNRSEMWLQSQVLFFILQPKQFIRDWVDEFWSANSTTRFSTNDNIHKDTPYLIMHVRWGDKCAWSSAKRGRESICVPFRKYMEQANAFRALNPELNHIILSSTDPKAIKMTRRHTNWTFSWIVAERKLLSQQNHMIPAKEKLGEKQMVDIKALMTEFYLAAYADYAVVTASSGWSRAFLRWSRALRGHIIPNACLDDWNWDASIVGLNDSRLPEIRDAYRESLGTERYCFAHRENCSEVFS</sequence>
<organism evidence="1 2">
    <name type="scientific">Sphaeroforma arctica JP610</name>
    <dbReference type="NCBI Taxonomy" id="667725"/>
    <lineage>
        <taxon>Eukaryota</taxon>
        <taxon>Ichthyosporea</taxon>
        <taxon>Ichthyophonida</taxon>
        <taxon>Sphaeroforma</taxon>
    </lineage>
</organism>
<evidence type="ECO:0000313" key="1">
    <source>
        <dbReference type="EMBL" id="KNC76707.1"/>
    </source>
</evidence>
<dbReference type="Gene3D" id="3.40.50.11350">
    <property type="match status" value="1"/>
</dbReference>
<evidence type="ECO:0000313" key="2">
    <source>
        <dbReference type="Proteomes" id="UP000054560"/>
    </source>
</evidence>
<dbReference type="Proteomes" id="UP000054560">
    <property type="component" value="Unassembled WGS sequence"/>
</dbReference>
<dbReference type="GeneID" id="25911312"/>
<dbReference type="AlphaFoldDB" id="A0A0L0FIU9"/>
<name>A0A0L0FIU9_9EUKA</name>
<protein>
    <recommendedName>
        <fullName evidence="3">GT23 domain-containing protein</fullName>
    </recommendedName>
</protein>
<dbReference type="PANTHER" id="PTHR13132">
    <property type="entry name" value="ALPHA- 1,6 -FUCOSYLTRANSFERASE"/>
    <property type="match status" value="1"/>
</dbReference>
<dbReference type="RefSeq" id="XP_014150609.1">
    <property type="nucleotide sequence ID" value="XM_014295134.1"/>
</dbReference>
<dbReference type="GO" id="GO:0046921">
    <property type="term" value="F:alpha-(1-&gt;6)-fucosyltransferase activity"/>
    <property type="evidence" value="ECO:0007669"/>
    <property type="project" value="TreeGrafter"/>
</dbReference>
<dbReference type="EMBL" id="KQ242994">
    <property type="protein sequence ID" value="KNC76707.1"/>
    <property type="molecule type" value="Genomic_DNA"/>
</dbReference>
<evidence type="ECO:0008006" key="3">
    <source>
        <dbReference type="Google" id="ProtNLM"/>
    </source>
</evidence>